<dbReference type="EMBL" id="KZ666326">
    <property type="protein sequence ID" value="PPR95287.1"/>
    <property type="molecule type" value="Genomic_DNA"/>
</dbReference>
<proteinExistence type="predicted"/>
<sequence length="115" mass="12985">MDGCSTNNGWMLLHVLARCRRSVREEAAKGLQKLLTFFFLMVPQSILSLRTIDSSTHSSPPQSCLLSLMRTSETEMFKRLKKAGKHSKVVEQSGSSDVKVYRKAYFNAAKKLFPT</sequence>
<dbReference type="AlphaFoldDB" id="A0A2P5WW17"/>
<dbReference type="Proteomes" id="UP000239757">
    <property type="component" value="Unassembled WGS sequence"/>
</dbReference>
<protein>
    <submittedName>
        <fullName evidence="1">Uncharacterized protein</fullName>
    </submittedName>
</protein>
<name>A0A2P5WW17_GOSBA</name>
<reference evidence="1 2" key="1">
    <citation type="submission" date="2015-01" db="EMBL/GenBank/DDBJ databases">
        <title>Genome of allotetraploid Gossypium barbadense reveals genomic plasticity and fiber elongation in cotton evolution.</title>
        <authorList>
            <person name="Chen X."/>
            <person name="Liu X."/>
            <person name="Zhao B."/>
            <person name="Zheng H."/>
            <person name="Hu Y."/>
            <person name="Lu G."/>
            <person name="Yang C."/>
            <person name="Chen J."/>
            <person name="Shan C."/>
            <person name="Zhang L."/>
            <person name="Zhou Y."/>
            <person name="Wang L."/>
            <person name="Guo W."/>
            <person name="Bai Y."/>
            <person name="Ruan J."/>
            <person name="Shangguan X."/>
            <person name="Mao Y."/>
            <person name="Jiang J."/>
            <person name="Zhu Y."/>
            <person name="Lei J."/>
            <person name="Kang H."/>
            <person name="Chen S."/>
            <person name="He X."/>
            <person name="Wang R."/>
            <person name="Wang Y."/>
            <person name="Chen J."/>
            <person name="Wang L."/>
            <person name="Yu S."/>
            <person name="Wang B."/>
            <person name="Wei J."/>
            <person name="Song S."/>
            <person name="Lu X."/>
            <person name="Gao Z."/>
            <person name="Gu W."/>
            <person name="Deng X."/>
            <person name="Ma D."/>
            <person name="Wang S."/>
            <person name="Liang W."/>
            <person name="Fang L."/>
            <person name="Cai C."/>
            <person name="Zhu X."/>
            <person name="Zhou B."/>
            <person name="Zhang Y."/>
            <person name="Chen Z."/>
            <person name="Xu S."/>
            <person name="Zhu R."/>
            <person name="Wang S."/>
            <person name="Zhang T."/>
            <person name="Zhao G."/>
        </authorList>
    </citation>
    <scope>NUCLEOTIDE SEQUENCE [LARGE SCALE GENOMIC DNA]</scope>
    <source>
        <strain evidence="2">cv. Xinhai21</strain>
        <tissue evidence="1">Leaf</tissue>
    </source>
</reference>
<gene>
    <name evidence="1" type="ORF">GOBAR_AA25379</name>
</gene>
<organism evidence="1 2">
    <name type="scientific">Gossypium barbadense</name>
    <name type="common">Sea Island cotton</name>
    <name type="synonym">Hibiscus barbadensis</name>
    <dbReference type="NCBI Taxonomy" id="3634"/>
    <lineage>
        <taxon>Eukaryota</taxon>
        <taxon>Viridiplantae</taxon>
        <taxon>Streptophyta</taxon>
        <taxon>Embryophyta</taxon>
        <taxon>Tracheophyta</taxon>
        <taxon>Spermatophyta</taxon>
        <taxon>Magnoliopsida</taxon>
        <taxon>eudicotyledons</taxon>
        <taxon>Gunneridae</taxon>
        <taxon>Pentapetalae</taxon>
        <taxon>rosids</taxon>
        <taxon>malvids</taxon>
        <taxon>Malvales</taxon>
        <taxon>Malvaceae</taxon>
        <taxon>Malvoideae</taxon>
        <taxon>Gossypium</taxon>
    </lineage>
</organism>
<evidence type="ECO:0000313" key="2">
    <source>
        <dbReference type="Proteomes" id="UP000239757"/>
    </source>
</evidence>
<evidence type="ECO:0000313" key="1">
    <source>
        <dbReference type="EMBL" id="PPR95287.1"/>
    </source>
</evidence>
<accession>A0A2P5WW17</accession>